<evidence type="ECO:0000256" key="1">
    <source>
        <dbReference type="SAM" id="MobiDB-lite"/>
    </source>
</evidence>
<comment type="caution">
    <text evidence="2">The sequence shown here is derived from an EMBL/GenBank/DDBJ whole genome shotgun (WGS) entry which is preliminary data.</text>
</comment>
<keyword evidence="3" id="KW-1185">Reference proteome</keyword>
<dbReference type="Proteomes" id="UP000785679">
    <property type="component" value="Unassembled WGS sequence"/>
</dbReference>
<sequence>MEAYQKREMELQQEKQKQMEGEESKVAEIQRQIDLAKTVFNKSSVPHNIITWDRFEESKRNSNVSSQTVKAPDQKASQFLNRNIHYHKKTISEYCDASQPNAVHEKTEFVQAITENPHIFKKLTGLCTFYKDAETKHRHCVLKPPLRTQKSPKRISLGVSALRDASNSISGRLATLPVAATTQKINVSPQRVSVGRVQVQKPQQNKQ</sequence>
<organism evidence="2 3">
    <name type="scientific">Halteria grandinella</name>
    <dbReference type="NCBI Taxonomy" id="5974"/>
    <lineage>
        <taxon>Eukaryota</taxon>
        <taxon>Sar</taxon>
        <taxon>Alveolata</taxon>
        <taxon>Ciliophora</taxon>
        <taxon>Intramacronucleata</taxon>
        <taxon>Spirotrichea</taxon>
        <taxon>Stichotrichia</taxon>
        <taxon>Sporadotrichida</taxon>
        <taxon>Halteriidae</taxon>
        <taxon>Halteria</taxon>
    </lineage>
</organism>
<name>A0A8J8T3S4_HALGN</name>
<feature type="region of interest" description="Disordered" evidence="1">
    <location>
        <begin position="1"/>
        <end position="23"/>
    </location>
</feature>
<evidence type="ECO:0000313" key="2">
    <source>
        <dbReference type="EMBL" id="TNV80436.1"/>
    </source>
</evidence>
<evidence type="ECO:0000313" key="3">
    <source>
        <dbReference type="Proteomes" id="UP000785679"/>
    </source>
</evidence>
<accession>A0A8J8T3S4</accession>
<dbReference type="EMBL" id="RRYP01007510">
    <property type="protein sequence ID" value="TNV80436.1"/>
    <property type="molecule type" value="Genomic_DNA"/>
</dbReference>
<dbReference type="AlphaFoldDB" id="A0A8J8T3S4"/>
<reference evidence="2" key="1">
    <citation type="submission" date="2019-06" db="EMBL/GenBank/DDBJ databases">
        <authorList>
            <person name="Zheng W."/>
        </authorList>
    </citation>
    <scope>NUCLEOTIDE SEQUENCE</scope>
    <source>
        <strain evidence="2">QDHG01</strain>
    </source>
</reference>
<gene>
    <name evidence="2" type="ORF">FGO68_gene2146</name>
</gene>
<protein>
    <submittedName>
        <fullName evidence="2">Uncharacterized protein</fullName>
    </submittedName>
</protein>
<proteinExistence type="predicted"/>